<keyword evidence="3 10" id="KW-0645">Protease</keyword>
<dbReference type="RefSeq" id="WP_014183267.1">
    <property type="nucleotide sequence ID" value="NC_016584.1"/>
</dbReference>
<feature type="domain" description="Capsule synthesis protein CapA" evidence="12">
    <location>
        <begin position="223"/>
        <end position="461"/>
    </location>
</feature>
<keyword evidence="6 10" id="KW-0862">Zinc</keyword>
<dbReference type="SUPFAM" id="SSF55166">
    <property type="entry name" value="Hedgehog/DD-peptidase"/>
    <property type="match status" value="1"/>
</dbReference>
<dbReference type="KEGG" id="dor:Desor_0758"/>
<proteinExistence type="inferred from homology"/>
<dbReference type="STRING" id="768706.Desor_0758"/>
<keyword evidence="5 10" id="KW-0378">Hydrolase</keyword>
<feature type="binding site" evidence="10">
    <location>
        <position position="193"/>
    </location>
    <ligand>
        <name>Zn(2+)</name>
        <dbReference type="ChEBI" id="CHEBI:29105"/>
        <note>catalytic</note>
    </ligand>
</feature>
<comment type="catalytic activity">
    <reaction evidence="1 10">
        <text>D-alanyl-D-alanine + H2O = 2 D-alanine</text>
        <dbReference type="Rhea" id="RHEA:20661"/>
        <dbReference type="ChEBI" id="CHEBI:15377"/>
        <dbReference type="ChEBI" id="CHEBI:57416"/>
        <dbReference type="ChEBI" id="CHEBI:57822"/>
        <dbReference type="EC" id="3.4.13.22"/>
    </reaction>
</comment>
<feature type="binding site" evidence="10">
    <location>
        <position position="141"/>
    </location>
    <ligand>
        <name>Zn(2+)</name>
        <dbReference type="ChEBI" id="CHEBI:29105"/>
        <note>catalytic</note>
    </ligand>
</feature>
<feature type="site" description="Transition state stabilizer" evidence="10">
    <location>
        <position position="106"/>
    </location>
</feature>
<evidence type="ECO:0000313" key="13">
    <source>
        <dbReference type="EMBL" id="AET66442.1"/>
    </source>
</evidence>
<dbReference type="eggNOG" id="COG2173">
    <property type="taxonomic scope" value="Bacteria"/>
</dbReference>
<keyword evidence="7 10" id="KW-0224">Dipeptidase</keyword>
<evidence type="ECO:0000256" key="5">
    <source>
        <dbReference type="ARBA" id="ARBA00022801"/>
    </source>
</evidence>
<comment type="similarity">
    <text evidence="10">Belongs to the peptidase M15D family.</text>
</comment>
<keyword evidence="14" id="KW-1185">Reference proteome</keyword>
<reference evidence="14" key="1">
    <citation type="submission" date="2011-11" db="EMBL/GenBank/DDBJ databases">
        <title>Complete sequence of Desulfosporosinus orientis DSM 765.</title>
        <authorList>
            <person name="Lucas S."/>
            <person name="Han J."/>
            <person name="Lapidus A."/>
            <person name="Cheng J.-F."/>
            <person name="Goodwin L."/>
            <person name="Pitluck S."/>
            <person name="Peters L."/>
            <person name="Ovchinnikova G."/>
            <person name="Teshima H."/>
            <person name="Detter J.C."/>
            <person name="Han C."/>
            <person name="Tapia R."/>
            <person name="Land M."/>
            <person name="Hauser L."/>
            <person name="Kyrpides N."/>
            <person name="Ivanova N."/>
            <person name="Pagani I."/>
            <person name="Pester M."/>
            <person name="Spring S."/>
            <person name="Ollivier B."/>
            <person name="Rattei T."/>
            <person name="Klenk H.-P."/>
            <person name="Wagner M."/>
            <person name="Loy A."/>
            <person name="Woyke T."/>
        </authorList>
    </citation>
    <scope>NUCLEOTIDE SEQUENCE [LARGE SCALE GENOMIC DNA]</scope>
    <source>
        <strain evidence="14">ATCC 19365 / DSM 765 / NCIMB 8382 / VKM B-1628</strain>
    </source>
</reference>
<evidence type="ECO:0000256" key="8">
    <source>
        <dbReference type="ARBA" id="ARBA00023049"/>
    </source>
</evidence>
<dbReference type="InterPro" id="IPR009045">
    <property type="entry name" value="Zn_M74/Hedgehog-like"/>
</dbReference>
<dbReference type="GO" id="GO:0160237">
    <property type="term" value="F:D-Ala-D-Ala dipeptidase activity"/>
    <property type="evidence" value="ECO:0007669"/>
    <property type="project" value="UniProtKB-EC"/>
</dbReference>
<dbReference type="Pfam" id="PF09587">
    <property type="entry name" value="PGA_cap"/>
    <property type="match status" value="1"/>
</dbReference>
<keyword evidence="4 10" id="KW-0479">Metal-binding</keyword>
<dbReference type="PATRIC" id="fig|768706.3.peg.726"/>
<dbReference type="Gene3D" id="3.30.1380.10">
    <property type="match status" value="1"/>
</dbReference>
<dbReference type="GO" id="GO:0006508">
    <property type="term" value="P:proteolysis"/>
    <property type="evidence" value="ECO:0007669"/>
    <property type="project" value="UniProtKB-KW"/>
</dbReference>
<evidence type="ECO:0000256" key="1">
    <source>
        <dbReference type="ARBA" id="ARBA00001362"/>
    </source>
</evidence>
<feature type="chain" id="PRO_5003504978" description="D-alanyl-D-alanine dipeptidase" evidence="11">
    <location>
        <begin position="25"/>
        <end position="506"/>
    </location>
</feature>
<dbReference type="eggNOG" id="COG2843">
    <property type="taxonomic scope" value="Bacteria"/>
</dbReference>
<keyword evidence="11" id="KW-0732">Signal</keyword>
<evidence type="ECO:0000256" key="10">
    <source>
        <dbReference type="HAMAP-Rule" id="MF_01924"/>
    </source>
</evidence>
<dbReference type="EMBL" id="CP003108">
    <property type="protein sequence ID" value="AET66442.1"/>
    <property type="molecule type" value="Genomic_DNA"/>
</dbReference>
<dbReference type="Proteomes" id="UP000006346">
    <property type="component" value="Chromosome"/>
</dbReference>
<comment type="similarity">
    <text evidence="2">Belongs to the CapA family.</text>
</comment>
<reference evidence="13 14" key="2">
    <citation type="journal article" date="2012" name="J. Bacteriol.">
        <title>Complete genome sequences of Desulfosporosinus orientis DSM765T, Desulfosporosinus youngiae DSM17734T, Desulfosporosinus meridiei DSM13257T, and Desulfosporosinus acidiphilus DSM22704T.</title>
        <authorList>
            <person name="Pester M."/>
            <person name="Brambilla E."/>
            <person name="Alazard D."/>
            <person name="Rattei T."/>
            <person name="Weinmaier T."/>
            <person name="Han J."/>
            <person name="Lucas S."/>
            <person name="Lapidus A."/>
            <person name="Cheng J.F."/>
            <person name="Goodwin L."/>
            <person name="Pitluck S."/>
            <person name="Peters L."/>
            <person name="Ovchinnikova G."/>
            <person name="Teshima H."/>
            <person name="Detter J.C."/>
            <person name="Han C.S."/>
            <person name="Tapia R."/>
            <person name="Land M.L."/>
            <person name="Hauser L."/>
            <person name="Kyrpides N.C."/>
            <person name="Ivanova N.N."/>
            <person name="Pagani I."/>
            <person name="Huntmann M."/>
            <person name="Wei C.L."/>
            <person name="Davenport K.W."/>
            <person name="Daligault H."/>
            <person name="Chain P.S."/>
            <person name="Chen A."/>
            <person name="Mavromatis K."/>
            <person name="Markowitz V."/>
            <person name="Szeto E."/>
            <person name="Mikhailova N."/>
            <person name="Pati A."/>
            <person name="Wagner M."/>
            <person name="Woyke T."/>
            <person name="Ollivier B."/>
            <person name="Klenk H.P."/>
            <person name="Spring S."/>
            <person name="Loy A."/>
        </authorList>
    </citation>
    <scope>NUCLEOTIDE SEQUENCE [LARGE SCALE GENOMIC DNA]</scope>
    <source>
        <strain evidence="14">ATCC 19365 / DSM 765 / NCIMB 8382 / VKM B-1628</strain>
    </source>
</reference>
<dbReference type="InterPro" id="IPR029052">
    <property type="entry name" value="Metallo-depent_PP-like"/>
</dbReference>
<dbReference type="HOGENOM" id="CLU_533951_0_0_9"/>
<feature type="active site" description="Proton donor/acceptor" evidence="10">
    <location>
        <position position="190"/>
    </location>
</feature>
<evidence type="ECO:0000259" key="12">
    <source>
        <dbReference type="SMART" id="SM00854"/>
    </source>
</evidence>
<dbReference type="PANTHER" id="PTHR33393:SF11">
    <property type="entry name" value="POLYGLUTAMINE SYNTHESIS ACCESSORY PROTEIN RV0574C-RELATED"/>
    <property type="match status" value="1"/>
</dbReference>
<dbReference type="InterPro" id="IPR019079">
    <property type="entry name" value="Capsule_synth_CapA"/>
</dbReference>
<evidence type="ECO:0000313" key="14">
    <source>
        <dbReference type="Proteomes" id="UP000006346"/>
    </source>
</evidence>
<name>G7W816_DESOD</name>
<dbReference type="GO" id="GO:0008237">
    <property type="term" value="F:metallopeptidase activity"/>
    <property type="evidence" value="ECO:0007669"/>
    <property type="project" value="UniProtKB-KW"/>
</dbReference>
<dbReference type="CDD" id="cd14840">
    <property type="entry name" value="D-Ala-D-Ala_dipeptidase_Aad"/>
    <property type="match status" value="1"/>
</dbReference>
<comment type="cofactor">
    <cofactor evidence="10">
        <name>Zn(2+)</name>
        <dbReference type="ChEBI" id="CHEBI:29105"/>
    </cofactor>
    <text evidence="10">Binds 1 zinc ion per subunit.</text>
</comment>
<accession>G7W816</accession>
<keyword evidence="9" id="KW-0961">Cell wall biogenesis/degradation</keyword>
<gene>
    <name evidence="13" type="ordered locus">Desor_0758</name>
</gene>
<protein>
    <recommendedName>
        <fullName evidence="10">D-alanyl-D-alanine dipeptidase</fullName>
        <shortName evidence="10">D-Ala-D-Ala dipeptidase</shortName>
        <ecNumber evidence="10">3.4.13.22</ecNumber>
    </recommendedName>
</protein>
<dbReference type="GO" id="GO:0071555">
    <property type="term" value="P:cell wall organization"/>
    <property type="evidence" value="ECO:0007669"/>
    <property type="project" value="UniProtKB-KW"/>
</dbReference>
<dbReference type="SMART" id="SM00854">
    <property type="entry name" value="PGA_cap"/>
    <property type="match status" value="1"/>
</dbReference>
<evidence type="ECO:0000256" key="6">
    <source>
        <dbReference type="ARBA" id="ARBA00022833"/>
    </source>
</evidence>
<evidence type="ECO:0000256" key="4">
    <source>
        <dbReference type="ARBA" id="ARBA00022723"/>
    </source>
</evidence>
<dbReference type="PANTHER" id="PTHR33393">
    <property type="entry name" value="POLYGLUTAMINE SYNTHESIS ACCESSORY PROTEIN RV0574C-RELATED"/>
    <property type="match status" value="1"/>
</dbReference>
<dbReference type="CDD" id="cd07381">
    <property type="entry name" value="MPP_CapA"/>
    <property type="match status" value="1"/>
</dbReference>
<dbReference type="EC" id="3.4.13.22" evidence="10"/>
<keyword evidence="8 10" id="KW-0482">Metalloprotease</keyword>
<dbReference type="SUPFAM" id="SSF56300">
    <property type="entry name" value="Metallo-dependent phosphatases"/>
    <property type="match status" value="1"/>
</dbReference>
<evidence type="ECO:0000256" key="9">
    <source>
        <dbReference type="ARBA" id="ARBA00023316"/>
    </source>
</evidence>
<dbReference type="InterPro" id="IPR000755">
    <property type="entry name" value="A_A_dipeptidase"/>
</dbReference>
<evidence type="ECO:0000256" key="7">
    <source>
        <dbReference type="ARBA" id="ARBA00022997"/>
    </source>
</evidence>
<dbReference type="HAMAP" id="MF_01924">
    <property type="entry name" value="A_A_dipeptidase"/>
    <property type="match status" value="1"/>
</dbReference>
<sequence>MIKRILAFLMTILLVGVFSAPVQGEENSNLSEINNTQQKKDFVDVQTIIPNVELDIRYATVNNFTHSKLYTSSRALLRRGTAEKLKKIADEVGKKGYHLKIWDAYRNPKVQFALWEHKPDSRYIANPHKGYSSHSRGSAVDLTLVNSQGKELEMPSSFDCFTAQASQTNDNGLYLRKVMLKYGFKALATEWWHFEDLDEYQPFDDQVPVSLKANRKSGEVTITLSAIGDVTLGQDERFPYAESFNQYYASQGSGYFFSGVRGILSEDDLTIANLEGPLTEALDRPNKSFQGDRAFFFKGNPHYTAILKDGSVEAVNLANNHSMDFLYKGYFDTISTLDHVGIISFGGNKVSIFEKRGVRIGLIGVNTLGPIEEGVNTRNLMTDLKNCIKSLKEKTSLIIVSFHWGKENKYYPIEEQRKLGQFAVDQGADLVLGHHPHVLQAYELYKGKCIVYSLGNFVFGGNPNPWYKYTEIFRQEFRFANGKFVEAVPPQIIPCNLLTKYRPEPS</sequence>
<organism evidence="13 14">
    <name type="scientific">Desulfosporosinus orientis (strain ATCC 19365 / DSM 765 / NCIMB 8382 / VKM B-1628 / Singapore I)</name>
    <name type="common">Desulfotomaculum orientis</name>
    <dbReference type="NCBI Taxonomy" id="768706"/>
    <lineage>
        <taxon>Bacteria</taxon>
        <taxon>Bacillati</taxon>
        <taxon>Bacillota</taxon>
        <taxon>Clostridia</taxon>
        <taxon>Eubacteriales</taxon>
        <taxon>Desulfitobacteriaceae</taxon>
        <taxon>Desulfosporosinus</taxon>
    </lineage>
</organism>
<comment type="function">
    <text evidence="10">Catalyzes hydrolysis of the D-alanyl-D-alanine dipeptide.</text>
</comment>
<evidence type="ECO:0000256" key="11">
    <source>
        <dbReference type="SAM" id="SignalP"/>
    </source>
</evidence>
<dbReference type="AlphaFoldDB" id="G7W816"/>
<dbReference type="InterPro" id="IPR052169">
    <property type="entry name" value="CW_Biosynth-Accessory"/>
</dbReference>
<dbReference type="Gene3D" id="3.60.21.10">
    <property type="match status" value="1"/>
</dbReference>
<dbReference type="GO" id="GO:0008270">
    <property type="term" value="F:zinc ion binding"/>
    <property type="evidence" value="ECO:0007669"/>
    <property type="project" value="UniProtKB-UniRule"/>
</dbReference>
<feature type="signal peptide" evidence="11">
    <location>
        <begin position="1"/>
        <end position="24"/>
    </location>
</feature>
<feature type="binding site" evidence="10">
    <location>
        <position position="134"/>
    </location>
    <ligand>
        <name>Zn(2+)</name>
        <dbReference type="ChEBI" id="CHEBI:29105"/>
        <note>catalytic</note>
    </ligand>
</feature>
<evidence type="ECO:0000256" key="3">
    <source>
        <dbReference type="ARBA" id="ARBA00022670"/>
    </source>
</evidence>
<dbReference type="OrthoDB" id="9810906at2"/>
<evidence type="ECO:0000256" key="2">
    <source>
        <dbReference type="ARBA" id="ARBA00005662"/>
    </source>
</evidence>
<dbReference type="Pfam" id="PF01427">
    <property type="entry name" value="Peptidase_M15"/>
    <property type="match status" value="1"/>
</dbReference>